<dbReference type="AlphaFoldDB" id="A0AAV8UPC3"/>
<sequence length="361" mass="38150">MGYVNSVIGVGRGLRSGRLLVCSVGDCGIDRRVFLGLSGSVGGGLLCGGVGPVFGKGRLKGGSWEGIDFPSDAEIADVSTVSERAFFAVSKNGELLESVDGGSRWTRRTYFERPLKNIQFKGVEGWIVAKNGYLFYSDNAGRTWSPVSGPPRMVGVIFLATPVGRASVELVTSTGEVFKSVNGGTTWTQKVQPAPSILDGEFIGHLKSIRRDASGNYVALSSLGGNLFTLGNGANGWQSTSLPSVRNPMSVGFSSSSGGMVWLSDKTGDLYLANSSQLNSGLSFGMVRTLETNGYPVVDVAAMGESSTLIAVAGSGALYTSRDSGSTWTQDHKLNLSGGEVRRIRYPFAMGSHGILLRYRV</sequence>
<evidence type="ECO:0000256" key="2">
    <source>
        <dbReference type="ARBA" id="ARBA00023276"/>
    </source>
</evidence>
<keyword evidence="2" id="KW-0604">Photosystem II</keyword>
<reference evidence="4 5" key="1">
    <citation type="journal article" date="2023" name="Nat. Commun.">
        <title>Origin of minicircular mitochondrial genomes in red algae.</title>
        <authorList>
            <person name="Lee Y."/>
            <person name="Cho C.H."/>
            <person name="Lee Y.M."/>
            <person name="Park S.I."/>
            <person name="Yang J.H."/>
            <person name="West J.A."/>
            <person name="Bhattacharya D."/>
            <person name="Yoon H.S."/>
        </authorList>
    </citation>
    <scope>NUCLEOTIDE SEQUENCE [LARGE SCALE GENOMIC DNA]</scope>
    <source>
        <strain evidence="4 5">CCMP1338</strain>
        <tissue evidence="4">Whole cell</tissue>
    </source>
</reference>
<protein>
    <recommendedName>
        <fullName evidence="3">Photosynthesis system II assembly factor Ycf48/Hcf136-like domain-containing protein</fullName>
    </recommendedName>
</protein>
<dbReference type="Pfam" id="PF14870">
    <property type="entry name" value="PSII_BNR"/>
    <property type="match status" value="1"/>
</dbReference>
<name>A0AAV8UPC3_9RHOD</name>
<dbReference type="SUPFAM" id="SSF110296">
    <property type="entry name" value="Oligoxyloglucan reducing end-specific cellobiohydrolase"/>
    <property type="match status" value="1"/>
</dbReference>
<keyword evidence="1" id="KW-0602">Photosynthesis</keyword>
<evidence type="ECO:0000313" key="4">
    <source>
        <dbReference type="EMBL" id="KAJ8903152.1"/>
    </source>
</evidence>
<dbReference type="InterPro" id="IPR028203">
    <property type="entry name" value="PSII_CF48-like_dom"/>
</dbReference>
<evidence type="ECO:0000313" key="5">
    <source>
        <dbReference type="Proteomes" id="UP001157974"/>
    </source>
</evidence>
<comment type="caution">
    <text evidence="4">The sequence shown here is derived from an EMBL/GenBank/DDBJ whole genome shotgun (WGS) entry which is preliminary data.</text>
</comment>
<dbReference type="GO" id="GO:0009523">
    <property type="term" value="C:photosystem II"/>
    <property type="evidence" value="ECO:0007669"/>
    <property type="project" value="UniProtKB-KW"/>
</dbReference>
<gene>
    <name evidence="4" type="ORF">NDN08_004263</name>
</gene>
<organism evidence="4 5">
    <name type="scientific">Rhodosorus marinus</name>
    <dbReference type="NCBI Taxonomy" id="101924"/>
    <lineage>
        <taxon>Eukaryota</taxon>
        <taxon>Rhodophyta</taxon>
        <taxon>Stylonematophyceae</taxon>
        <taxon>Stylonematales</taxon>
        <taxon>Stylonemataceae</taxon>
        <taxon>Rhodosorus</taxon>
    </lineage>
</organism>
<feature type="domain" description="Photosynthesis system II assembly factor Ycf48/Hcf136-like" evidence="3">
    <location>
        <begin position="63"/>
        <end position="359"/>
    </location>
</feature>
<accession>A0AAV8UPC3</accession>
<dbReference type="InterPro" id="IPR015943">
    <property type="entry name" value="WD40/YVTN_repeat-like_dom_sf"/>
</dbReference>
<dbReference type="PANTHER" id="PTHR47199">
    <property type="entry name" value="PHOTOSYSTEM II STABILITY/ASSEMBLY FACTOR HCF136, CHLOROPLASTIC"/>
    <property type="match status" value="1"/>
</dbReference>
<keyword evidence="5" id="KW-1185">Reference proteome</keyword>
<proteinExistence type="predicted"/>
<dbReference type="GO" id="GO:0015979">
    <property type="term" value="P:photosynthesis"/>
    <property type="evidence" value="ECO:0007669"/>
    <property type="project" value="UniProtKB-KW"/>
</dbReference>
<dbReference type="Proteomes" id="UP001157974">
    <property type="component" value="Unassembled WGS sequence"/>
</dbReference>
<evidence type="ECO:0000256" key="1">
    <source>
        <dbReference type="ARBA" id="ARBA00022531"/>
    </source>
</evidence>
<dbReference type="PANTHER" id="PTHR47199:SF2">
    <property type="entry name" value="PHOTOSYSTEM II STABILITY_ASSEMBLY FACTOR HCF136, CHLOROPLASTIC"/>
    <property type="match status" value="1"/>
</dbReference>
<dbReference type="EMBL" id="JAMWBK010000007">
    <property type="protein sequence ID" value="KAJ8903152.1"/>
    <property type="molecule type" value="Genomic_DNA"/>
</dbReference>
<dbReference type="Gene3D" id="2.130.10.10">
    <property type="entry name" value="YVTN repeat-like/Quinoprotein amine dehydrogenase"/>
    <property type="match status" value="2"/>
</dbReference>
<evidence type="ECO:0000259" key="3">
    <source>
        <dbReference type="Pfam" id="PF14870"/>
    </source>
</evidence>